<evidence type="ECO:0000259" key="3">
    <source>
        <dbReference type="Pfam" id="PF13860"/>
    </source>
</evidence>
<dbReference type="InterPro" id="IPR025965">
    <property type="entry name" value="FlgD/Vpr_Ig-like"/>
</dbReference>
<name>A0A7Y2ECW1_UNCEI</name>
<feature type="signal peptide" evidence="1">
    <location>
        <begin position="1"/>
        <end position="22"/>
    </location>
</feature>
<dbReference type="InterPro" id="IPR032485">
    <property type="entry name" value="LRP1-like_beta_prop"/>
</dbReference>
<dbReference type="PROSITE" id="PS51120">
    <property type="entry name" value="LDLRB"/>
    <property type="match status" value="1"/>
</dbReference>
<dbReference type="SMART" id="SM00135">
    <property type="entry name" value="LY"/>
    <property type="match status" value="5"/>
</dbReference>
<dbReference type="Gene3D" id="2.120.10.30">
    <property type="entry name" value="TolB, C-terminal domain"/>
    <property type="match status" value="2"/>
</dbReference>
<dbReference type="EMBL" id="JABDJR010000122">
    <property type="protein sequence ID" value="NNF05758.1"/>
    <property type="molecule type" value="Genomic_DNA"/>
</dbReference>
<dbReference type="InterPro" id="IPR011050">
    <property type="entry name" value="Pectin_lyase_fold/virulence"/>
</dbReference>
<dbReference type="InterPro" id="IPR006626">
    <property type="entry name" value="PbH1"/>
</dbReference>
<dbReference type="Proteomes" id="UP000547674">
    <property type="component" value="Unassembled WGS sequence"/>
</dbReference>
<dbReference type="InterPro" id="IPR050778">
    <property type="entry name" value="Cueball_EGF_LRP_Nidogen"/>
</dbReference>
<gene>
    <name evidence="5" type="ORF">HKN21_03270</name>
</gene>
<dbReference type="SMART" id="SM00710">
    <property type="entry name" value="PbH1"/>
    <property type="match status" value="5"/>
</dbReference>
<dbReference type="SUPFAM" id="SSF51126">
    <property type="entry name" value="Pectin lyase-like"/>
    <property type="match status" value="1"/>
</dbReference>
<evidence type="ECO:0000256" key="1">
    <source>
        <dbReference type="SAM" id="SignalP"/>
    </source>
</evidence>
<sequence length="844" mass="89041">MKLRLLFSIWAIAFLLTAQATAGSRIYYLDDGTADVVSRMRTDGTGTTDIANISTNGEGVAVDGEANTVYWVEANTIYRCDTDGNNQITIASGQTGANGVEVSPEEGYVYWTRASADQVWRANLDGTGATLVLTVNDAKDVAVDPAGNHIYVSSQADGTVTRANLDGTGATIFLSGIIVTGIAVDSSTGLFYWCAPSSGAIMRCDSAGSNIVTLVSGLSLPGFVVVDDVDDKLYWTEEGGDRISTADLDGSNEETILLGLSNPDGIAIDNSITKVYTHQAGDPIGDLAALKPGDELHLLPGTFQLDDVSVGAGVEIIGAGNPEDIIIETGFGSDSFSFSSSSGHDGSIESLTMTGGEKGITAVNSSPNIKNCIFRGLRKANAPQFVSAFGIRAQGSEDILIEGCQFIGSPDGAIFLSGATATIRSCTIVGSRVYAIYVNSSSTANVERCIIANNSFGTSLCFAPSVGNFSCNLIYGNGNDDICGNDLGGNFIADPEFCDFNASDLSLKSTSPALPYQHPSSACEEDLIGAVGEGCVPPSITSISDVGNDQGGQVRISFDAASWDSPRDNPVVAYEVYREIDANNDKPTVLRGALMTQGWEFVTEVPAHQELEYSLIAATLADSTSGNTHLSNFFVRARTQDPGTYFDSSTASGYSVDNLAPGAPGGLQFAPPYLLAWEEAPEEDHACFNVYGSTIPIFDPSAVLIGSTTDPSYDTNGNLYTYYFVTSKDFAGNESLPAATNRVGVFDPDIAPSVTALHGARPNPMSSQTLIRFDLAQDSPVSLVVYGLRGEKVRTLASAFYRAGEHRSSWDGRNDQGVAVAPGMYFFKLTATGHQSHGKVVIFR</sequence>
<accession>A0A7Y2ECW1</accession>
<dbReference type="Pfam" id="PF16472">
    <property type="entry name" value="DUF5050"/>
    <property type="match status" value="1"/>
</dbReference>
<feature type="domain" description="Prolow-density lipoprotein receptor-related protein 1-like beta-propeller" evidence="4">
    <location>
        <begin position="56"/>
        <end position="256"/>
    </location>
</feature>
<evidence type="ECO:0000313" key="5">
    <source>
        <dbReference type="EMBL" id="NNF05758.1"/>
    </source>
</evidence>
<dbReference type="InterPro" id="IPR011042">
    <property type="entry name" value="6-blade_b-propeller_TolB-like"/>
</dbReference>
<dbReference type="InterPro" id="IPR012334">
    <property type="entry name" value="Pectin_lyas_fold"/>
</dbReference>
<dbReference type="InterPro" id="IPR000033">
    <property type="entry name" value="LDLR_classB_rpt"/>
</dbReference>
<evidence type="ECO:0000259" key="4">
    <source>
        <dbReference type="Pfam" id="PF16472"/>
    </source>
</evidence>
<dbReference type="Gene3D" id="2.160.20.10">
    <property type="entry name" value="Single-stranded right-handed beta-helix, Pectin lyase-like"/>
    <property type="match status" value="1"/>
</dbReference>
<dbReference type="Pfam" id="PF13860">
    <property type="entry name" value="FlgD_ig"/>
    <property type="match status" value="1"/>
</dbReference>
<dbReference type="SUPFAM" id="SSF75011">
    <property type="entry name" value="3-carboxy-cis,cis-mucoante lactonizing enzyme"/>
    <property type="match status" value="1"/>
</dbReference>
<dbReference type="Gene3D" id="2.60.40.4070">
    <property type="match status" value="1"/>
</dbReference>
<dbReference type="AlphaFoldDB" id="A0A7Y2ECW1"/>
<evidence type="ECO:0000313" key="6">
    <source>
        <dbReference type="Proteomes" id="UP000547674"/>
    </source>
</evidence>
<feature type="chain" id="PRO_5031249019" evidence="1">
    <location>
        <begin position="23"/>
        <end position="844"/>
    </location>
</feature>
<dbReference type="InterPro" id="IPR039448">
    <property type="entry name" value="Beta_helix"/>
</dbReference>
<feature type="domain" description="FlgD/Vpr Ig-like" evidence="3">
    <location>
        <begin position="771"/>
        <end position="833"/>
    </location>
</feature>
<reference evidence="5 6" key="1">
    <citation type="submission" date="2020-03" db="EMBL/GenBank/DDBJ databases">
        <title>Metabolic flexibility allows generalist bacteria to become dominant in a frequently disturbed ecosystem.</title>
        <authorList>
            <person name="Chen Y.-J."/>
            <person name="Leung P.M."/>
            <person name="Bay S.K."/>
            <person name="Hugenholtz P."/>
            <person name="Kessler A.J."/>
            <person name="Shelley G."/>
            <person name="Waite D.W."/>
            <person name="Cook P.L."/>
            <person name="Greening C."/>
        </authorList>
    </citation>
    <scope>NUCLEOTIDE SEQUENCE [LARGE SCALE GENOMIC DNA]</scope>
    <source>
        <strain evidence="5">SS_bin_28</strain>
    </source>
</reference>
<dbReference type="PANTHER" id="PTHR46513">
    <property type="entry name" value="VITELLOGENIN RECEPTOR-LIKE PROTEIN-RELATED-RELATED"/>
    <property type="match status" value="1"/>
</dbReference>
<evidence type="ECO:0000259" key="2">
    <source>
        <dbReference type="Pfam" id="PF13229"/>
    </source>
</evidence>
<keyword evidence="1" id="KW-0732">Signal</keyword>
<comment type="caution">
    <text evidence="5">The sequence shown here is derived from an EMBL/GenBank/DDBJ whole genome shotgun (WGS) entry which is preliminary data.</text>
</comment>
<dbReference type="Pfam" id="PF13229">
    <property type="entry name" value="Beta_helix"/>
    <property type="match status" value="1"/>
</dbReference>
<organism evidence="5 6">
    <name type="scientific">Eiseniibacteriota bacterium</name>
    <dbReference type="NCBI Taxonomy" id="2212470"/>
    <lineage>
        <taxon>Bacteria</taxon>
        <taxon>Candidatus Eiseniibacteriota</taxon>
    </lineage>
</organism>
<proteinExistence type="predicted"/>
<protein>
    <submittedName>
        <fullName evidence="5">DUF5050 domain-containing protein</fullName>
    </submittedName>
</protein>
<feature type="domain" description="Right handed beta helix" evidence="2">
    <location>
        <begin position="346"/>
        <end position="478"/>
    </location>
</feature>